<sequence>MQTIRSISAILLAILVLVSSTSFIVGFHICMGEVQNVALFTKADSCEKEESLPPCHRHQKAPCCADETFFHKGDNFKASIDHIYIVGPTPVDVEQPMVLVSEIIPGSPIAQFRYYYYDPPLRSCDLTVEHQVFLI</sequence>
<dbReference type="Pfam" id="PF26622">
    <property type="entry name" value="DUF8199"/>
    <property type="match status" value="1"/>
</dbReference>
<dbReference type="EMBL" id="FUZU01000003">
    <property type="protein sequence ID" value="SKC83736.1"/>
    <property type="molecule type" value="Genomic_DNA"/>
</dbReference>
<proteinExistence type="predicted"/>
<gene>
    <name evidence="1" type="ORF">SAMN05660236_4530</name>
</gene>
<dbReference type="Proteomes" id="UP000190961">
    <property type="component" value="Unassembled WGS sequence"/>
</dbReference>
<evidence type="ECO:0000313" key="2">
    <source>
        <dbReference type="Proteomes" id="UP000190961"/>
    </source>
</evidence>
<keyword evidence="2" id="KW-1185">Reference proteome</keyword>
<dbReference type="InterPro" id="IPR058060">
    <property type="entry name" value="HYC_CC_PP"/>
</dbReference>
<dbReference type="STRING" id="688867.SAMN05660236_4530"/>
<dbReference type="NCBIfam" id="NF047658">
    <property type="entry name" value="HYC_CC_PP"/>
    <property type="match status" value="1"/>
</dbReference>
<evidence type="ECO:0000313" key="1">
    <source>
        <dbReference type="EMBL" id="SKC83736.1"/>
    </source>
</evidence>
<reference evidence="1 2" key="1">
    <citation type="submission" date="2017-02" db="EMBL/GenBank/DDBJ databases">
        <authorList>
            <person name="Peterson S.W."/>
        </authorList>
    </citation>
    <scope>NUCLEOTIDE SEQUENCE [LARGE SCALE GENOMIC DNA]</scope>
    <source>
        <strain evidence="1 2">DSM 25262</strain>
    </source>
</reference>
<protein>
    <submittedName>
        <fullName evidence="1">Uncharacterized protein</fullName>
    </submittedName>
</protein>
<dbReference type="AlphaFoldDB" id="A0A1T5M689"/>
<accession>A0A1T5M689</accession>
<name>A0A1T5M689_9BACT</name>
<dbReference type="InterPro" id="IPR058512">
    <property type="entry name" value="DUF8199"/>
</dbReference>
<organism evidence="1 2">
    <name type="scientific">Ohtaekwangia koreensis</name>
    <dbReference type="NCBI Taxonomy" id="688867"/>
    <lineage>
        <taxon>Bacteria</taxon>
        <taxon>Pseudomonadati</taxon>
        <taxon>Bacteroidota</taxon>
        <taxon>Cytophagia</taxon>
        <taxon>Cytophagales</taxon>
        <taxon>Fulvivirgaceae</taxon>
        <taxon>Ohtaekwangia</taxon>
    </lineage>
</organism>